<evidence type="ECO:0000313" key="2">
    <source>
        <dbReference type="Proteomes" id="UP000245073"/>
    </source>
</evidence>
<proteinExistence type="predicted"/>
<sequence length="77" mass="8285">MTVMEDTYTFIGAMKDGSTVFMDIAALNSETLARQHCHALLHEHDSGDLVELWRGAALIAKIDREVLSGQGPAAISG</sequence>
<accession>A0A2T9KCP3</accession>
<dbReference type="EMBL" id="QDKQ01000016">
    <property type="protein sequence ID" value="PVM93669.1"/>
    <property type="molecule type" value="Genomic_DNA"/>
</dbReference>
<gene>
    <name evidence="1" type="ORF">DDF67_03030</name>
</gene>
<name>A0A2T9KCP3_9CAUL</name>
<dbReference type="Proteomes" id="UP000245073">
    <property type="component" value="Unassembled WGS sequence"/>
</dbReference>
<reference evidence="1 2" key="1">
    <citation type="submission" date="2018-04" db="EMBL/GenBank/DDBJ databases">
        <title>The genome sequence of Caulobacter sp. 744.</title>
        <authorList>
            <person name="Gao J."/>
            <person name="Sun J."/>
        </authorList>
    </citation>
    <scope>NUCLEOTIDE SEQUENCE [LARGE SCALE GENOMIC DNA]</scope>
    <source>
        <strain evidence="1 2">774</strain>
    </source>
</reference>
<evidence type="ECO:0000313" key="1">
    <source>
        <dbReference type="EMBL" id="PVM93669.1"/>
    </source>
</evidence>
<comment type="caution">
    <text evidence="1">The sequence shown here is derived from an EMBL/GenBank/DDBJ whole genome shotgun (WGS) entry which is preliminary data.</text>
</comment>
<protein>
    <submittedName>
        <fullName evidence="1">Uncharacterized protein</fullName>
    </submittedName>
</protein>
<dbReference type="AlphaFoldDB" id="A0A2T9KCP3"/>
<organism evidence="1 2">
    <name type="scientific">Caulobacter endophyticus</name>
    <dbReference type="NCBI Taxonomy" id="2172652"/>
    <lineage>
        <taxon>Bacteria</taxon>
        <taxon>Pseudomonadati</taxon>
        <taxon>Pseudomonadota</taxon>
        <taxon>Alphaproteobacteria</taxon>
        <taxon>Caulobacterales</taxon>
        <taxon>Caulobacteraceae</taxon>
        <taxon>Caulobacter</taxon>
    </lineage>
</organism>
<keyword evidence="2" id="KW-1185">Reference proteome</keyword>